<dbReference type="EMBL" id="PVNK01000292">
    <property type="protein sequence ID" value="PRP90202.1"/>
    <property type="molecule type" value="Genomic_DNA"/>
</dbReference>
<sequence length="262" mass="28276">MSRSWSCRLVSPIFFVPTDRSFGAFESERRGELPKTSPRPYGYGSPSRMPGSARYSYAGSDGPSSPSNSSSGSEPSAIFDQPVAHRRGCPVVIDEALGLEPGQRALELPPGTPDARAQVGTTHGAGRALEYAVYVAVELRPRGQFGPLQPAQVDRRPAVEAQEHVWIRAQLRERDLGQSLAPGPVELAEQLLEGPVWVGPNHLGESAALGLLEDLGGARRHAPRGGELAIRCRRSPSSRQAPSRRSVARPSARRLTRGHELL</sequence>
<name>A0A2S9XBG8_9BACT</name>
<evidence type="ECO:0000313" key="2">
    <source>
        <dbReference type="EMBL" id="PRP90202.1"/>
    </source>
</evidence>
<evidence type="ECO:0000256" key="1">
    <source>
        <dbReference type="SAM" id="MobiDB-lite"/>
    </source>
</evidence>
<gene>
    <name evidence="2" type="ORF">ENSA5_67240</name>
</gene>
<keyword evidence="3" id="KW-1185">Reference proteome</keyword>
<feature type="region of interest" description="Disordered" evidence="1">
    <location>
        <begin position="25"/>
        <end position="78"/>
    </location>
</feature>
<dbReference type="Proteomes" id="UP000237968">
    <property type="component" value="Unassembled WGS sequence"/>
</dbReference>
<organism evidence="2 3">
    <name type="scientific">Enhygromyxa salina</name>
    <dbReference type="NCBI Taxonomy" id="215803"/>
    <lineage>
        <taxon>Bacteria</taxon>
        <taxon>Pseudomonadati</taxon>
        <taxon>Myxococcota</taxon>
        <taxon>Polyangia</taxon>
        <taxon>Nannocystales</taxon>
        <taxon>Nannocystaceae</taxon>
        <taxon>Enhygromyxa</taxon>
    </lineage>
</organism>
<comment type="caution">
    <text evidence="2">The sequence shown here is derived from an EMBL/GenBank/DDBJ whole genome shotgun (WGS) entry which is preliminary data.</text>
</comment>
<reference evidence="2 3" key="1">
    <citation type="submission" date="2018-03" db="EMBL/GenBank/DDBJ databases">
        <title>Draft Genome Sequences of the Obligatory Marine Myxobacteria Enhygromyxa salina SWB005.</title>
        <authorList>
            <person name="Poehlein A."/>
            <person name="Moghaddam J.A."/>
            <person name="Harms H."/>
            <person name="Alanjari M."/>
            <person name="Koenig G.M."/>
            <person name="Daniel R."/>
            <person name="Schaeberle T.F."/>
        </authorList>
    </citation>
    <scope>NUCLEOTIDE SEQUENCE [LARGE SCALE GENOMIC DNA]</scope>
    <source>
        <strain evidence="2 3">SWB005</strain>
    </source>
</reference>
<feature type="compositionally biased region" description="Low complexity" evidence="1">
    <location>
        <begin position="59"/>
        <end position="76"/>
    </location>
</feature>
<protein>
    <submittedName>
        <fullName evidence="2">Uncharacterized protein</fullName>
    </submittedName>
</protein>
<dbReference type="AlphaFoldDB" id="A0A2S9XBG8"/>
<proteinExistence type="predicted"/>
<evidence type="ECO:0000313" key="3">
    <source>
        <dbReference type="Proteomes" id="UP000237968"/>
    </source>
</evidence>
<accession>A0A2S9XBG8</accession>
<feature type="compositionally biased region" description="Low complexity" evidence="1">
    <location>
        <begin position="237"/>
        <end position="250"/>
    </location>
</feature>
<feature type="region of interest" description="Disordered" evidence="1">
    <location>
        <begin position="233"/>
        <end position="262"/>
    </location>
</feature>